<dbReference type="RefSeq" id="WP_210597537.1">
    <property type="nucleotide sequence ID" value="NZ_JAGKSQ010000004.1"/>
</dbReference>
<evidence type="ECO:0000313" key="5">
    <source>
        <dbReference type="EMBL" id="MBP3951851.1"/>
    </source>
</evidence>
<protein>
    <submittedName>
        <fullName evidence="5">Type 1 glutamine amidotransferase-like domain-containing protein</fullName>
    </submittedName>
</protein>
<dbReference type="GO" id="GO:0006508">
    <property type="term" value="P:proteolysis"/>
    <property type="evidence" value="ECO:0007669"/>
    <property type="project" value="UniProtKB-KW"/>
</dbReference>
<dbReference type="Pfam" id="PF03575">
    <property type="entry name" value="Peptidase_S51"/>
    <property type="match status" value="1"/>
</dbReference>
<organism evidence="5 6">
    <name type="scientific">Halalkalibacter suaedae</name>
    <dbReference type="NCBI Taxonomy" id="2822140"/>
    <lineage>
        <taxon>Bacteria</taxon>
        <taxon>Bacillati</taxon>
        <taxon>Bacillota</taxon>
        <taxon>Bacilli</taxon>
        <taxon>Bacillales</taxon>
        <taxon>Bacillaceae</taxon>
        <taxon>Halalkalibacter</taxon>
    </lineage>
</organism>
<dbReference type="InterPro" id="IPR005320">
    <property type="entry name" value="Peptidase_S51"/>
</dbReference>
<dbReference type="EMBL" id="JAGKSQ010000004">
    <property type="protein sequence ID" value="MBP3951851.1"/>
    <property type="molecule type" value="Genomic_DNA"/>
</dbReference>
<proteinExistence type="inferred from homology"/>
<gene>
    <name evidence="5" type="ORF">J7W16_11980</name>
</gene>
<comment type="caution">
    <text evidence="5">The sequence shown here is derived from an EMBL/GenBank/DDBJ whole genome shotgun (WGS) entry which is preliminary data.</text>
</comment>
<dbReference type="Proteomes" id="UP000678228">
    <property type="component" value="Unassembled WGS sequence"/>
</dbReference>
<dbReference type="PANTHER" id="PTHR36175:SF1">
    <property type="entry name" value="CYANOPHYCINASE"/>
    <property type="match status" value="1"/>
</dbReference>
<dbReference type="GO" id="GO:0008236">
    <property type="term" value="F:serine-type peptidase activity"/>
    <property type="evidence" value="ECO:0007669"/>
    <property type="project" value="UniProtKB-KW"/>
</dbReference>
<evidence type="ECO:0000256" key="1">
    <source>
        <dbReference type="ARBA" id="ARBA00006534"/>
    </source>
</evidence>
<dbReference type="PANTHER" id="PTHR36175">
    <property type="entry name" value="CYANOPHYCINASE"/>
    <property type="match status" value="1"/>
</dbReference>
<dbReference type="SUPFAM" id="SSF52317">
    <property type="entry name" value="Class I glutamine amidotransferase-like"/>
    <property type="match status" value="1"/>
</dbReference>
<comment type="similarity">
    <text evidence="1">Belongs to the peptidase S51 family.</text>
</comment>
<reference evidence="5" key="1">
    <citation type="submission" date="2021-03" db="EMBL/GenBank/DDBJ databases">
        <title>Bacillus suaedae sp. nov., isolated from Suaeda aralocaspica.</title>
        <authorList>
            <person name="Lei R.F.R."/>
        </authorList>
    </citation>
    <scope>NUCLEOTIDE SEQUENCE</scope>
    <source>
        <strain evidence="5">YZJH907-2</strain>
    </source>
</reference>
<name>A0A941APJ0_9BACI</name>
<evidence type="ECO:0000313" key="6">
    <source>
        <dbReference type="Proteomes" id="UP000678228"/>
    </source>
</evidence>
<dbReference type="InterPro" id="IPR029062">
    <property type="entry name" value="Class_I_gatase-like"/>
</dbReference>
<dbReference type="Gene3D" id="3.40.50.880">
    <property type="match status" value="1"/>
</dbReference>
<keyword evidence="6" id="KW-1185">Reference proteome</keyword>
<evidence type="ECO:0000256" key="3">
    <source>
        <dbReference type="ARBA" id="ARBA00022801"/>
    </source>
</evidence>
<keyword evidence="3" id="KW-0378">Hydrolase</keyword>
<keyword evidence="2" id="KW-0645">Protease</keyword>
<evidence type="ECO:0000256" key="2">
    <source>
        <dbReference type="ARBA" id="ARBA00022670"/>
    </source>
</evidence>
<keyword evidence="4" id="KW-0720">Serine protease</keyword>
<sequence length="213" mass="23825">MNNRHLFLFGGGPPFNEKLGETFASYSLKENGKVGLLLIEREGWKEYMPSYTSLLEDHGLKNFVCLPLSLSPEMIMKELNSCTGVIICGGETERYRDLIVDTAVGKYIKDMYQSGIPVAGFSAGALISPTYCVIPPIDNSKGKSLYLTGLGLVSDCVISVHFSEWDEKDNLHRAIERMNVLKGYGIDQDSGLYFQNEDLTYTEGNIYIVNRLR</sequence>
<evidence type="ECO:0000256" key="4">
    <source>
        <dbReference type="ARBA" id="ARBA00022825"/>
    </source>
</evidence>
<keyword evidence="5" id="KW-0315">Glutamine amidotransferase</keyword>
<accession>A0A941APJ0</accession>
<dbReference type="AlphaFoldDB" id="A0A941APJ0"/>